<dbReference type="EMBL" id="JABFRW010000196">
    <property type="protein sequence ID" value="NOT35473.1"/>
    <property type="molecule type" value="Genomic_DNA"/>
</dbReference>
<proteinExistence type="predicted"/>
<dbReference type="Gene3D" id="2.60.40.10">
    <property type="entry name" value="Immunoglobulins"/>
    <property type="match status" value="1"/>
</dbReference>
<evidence type="ECO:0000259" key="1">
    <source>
        <dbReference type="Pfam" id="PF01345"/>
    </source>
</evidence>
<dbReference type="Pfam" id="PF01345">
    <property type="entry name" value="DUF11"/>
    <property type="match status" value="1"/>
</dbReference>
<sequence>MNPTPPRVGFIGLFVSALSTFLFAGSTLILEPLVYARALDSKLGTAHAGPLPGTRITGIAIGHGLVEPALTPIAFESDSVVAIVSALEALELYPTHRAVLAGGATGAFAHRLRNSGNVAVTARLELANLAGDGYDLADLAMLRDLDRDGAVSAGDAPLVSGATVALAVGDSADLVITFAVPLNAPDRTTAWLRVLASAVGSNVAAQVTDSVSLEAAAAITLMAEKSASPEFASFGDAIEYQVRVANRSDSALASVRIEDQLPAGFSYEVASARRDGVGLADPAGVTGRTLAFTLGALGAQSSTTLRYRARLGPAVPLGDAVNEAVAISGTARSNVARARVRVTGGVFAEEAVVFGTVYLDSDRDGRRSADERGVPGVRLYADQGSWVITDADGRYSLTQLAPRTHALKLDPLSLPSSARPRATRHRDRGAGGLAFVDLQRGDLQRADFALEADLPADSVLRPRREHVAGRDPLGAAVRRMFNGEPLLEALGDPRARPSTGVLDAEGPLPLYQSGAIAPAHPNAAAITRVPVTRTPRGEGEIATEIESYSVTSRAVDEVVASGGIPATTTEPPNTGSRLTMPLEDLVLQSNRELVFLGLRDGDTLSTDRATVVVKGVESIGFELSVNGDSIPRSRVGRRVHSMANGVEAWEYYGVALAPGVNELVVMQHGSGGARPASARVRVIAPDHVARLELRTPRSAPAD</sequence>
<gene>
    <name evidence="2" type="ORF">HOP12_15110</name>
</gene>
<feature type="domain" description="DUF11" evidence="1">
    <location>
        <begin position="224"/>
        <end position="326"/>
    </location>
</feature>
<feature type="non-terminal residue" evidence="2">
    <location>
        <position position="702"/>
    </location>
</feature>
<dbReference type="SUPFAM" id="SSF117074">
    <property type="entry name" value="Hypothetical protein PA1324"/>
    <property type="match status" value="1"/>
</dbReference>
<protein>
    <submittedName>
        <fullName evidence="2">DUF11 domain-containing protein</fullName>
    </submittedName>
</protein>
<evidence type="ECO:0000313" key="3">
    <source>
        <dbReference type="Proteomes" id="UP000580839"/>
    </source>
</evidence>
<reference evidence="2 3" key="1">
    <citation type="submission" date="2020-04" db="EMBL/GenBank/DDBJ databases">
        <title>Metagenomic profiling of ammonia- and methane-oxidizing microorganisms in a Dutch drinking water treatment plant.</title>
        <authorList>
            <person name="Poghosyan L."/>
            <person name="Leucker S."/>
        </authorList>
    </citation>
    <scope>NUCLEOTIDE SEQUENCE [LARGE SCALE GENOMIC DNA]</scope>
    <source>
        <strain evidence="2">S-RSF-IL-03</strain>
    </source>
</reference>
<dbReference type="NCBIfam" id="TIGR01451">
    <property type="entry name" value="B_ant_repeat"/>
    <property type="match status" value="1"/>
</dbReference>
<evidence type="ECO:0000313" key="2">
    <source>
        <dbReference type="EMBL" id="NOT35473.1"/>
    </source>
</evidence>
<dbReference type="Proteomes" id="UP000580839">
    <property type="component" value="Unassembled WGS sequence"/>
</dbReference>
<dbReference type="InterPro" id="IPR047589">
    <property type="entry name" value="DUF11_rpt"/>
</dbReference>
<dbReference type="AlphaFoldDB" id="A0A849SNU2"/>
<organism evidence="2 3">
    <name type="scientific">Eiseniibacteriota bacterium</name>
    <dbReference type="NCBI Taxonomy" id="2212470"/>
    <lineage>
        <taxon>Bacteria</taxon>
        <taxon>Candidatus Eiseniibacteriota</taxon>
    </lineage>
</organism>
<dbReference type="InterPro" id="IPR013783">
    <property type="entry name" value="Ig-like_fold"/>
</dbReference>
<accession>A0A849SNU2</accession>
<dbReference type="InterPro" id="IPR001434">
    <property type="entry name" value="OmcB-like_DUF11"/>
</dbReference>
<name>A0A849SNU2_UNCEI</name>
<comment type="caution">
    <text evidence="2">The sequence shown here is derived from an EMBL/GenBank/DDBJ whole genome shotgun (WGS) entry which is preliminary data.</text>
</comment>